<gene>
    <name evidence="1" type="ORF">METZ01_LOCUS494037</name>
</gene>
<dbReference type="AlphaFoldDB" id="A0A383DA31"/>
<organism evidence="1">
    <name type="scientific">marine metagenome</name>
    <dbReference type="NCBI Taxonomy" id="408172"/>
    <lineage>
        <taxon>unclassified sequences</taxon>
        <taxon>metagenomes</taxon>
        <taxon>ecological metagenomes</taxon>
    </lineage>
</organism>
<protein>
    <recommendedName>
        <fullName evidence="2">Gamma carbonic anhydrase family protein</fullName>
    </recommendedName>
</protein>
<dbReference type="Pfam" id="PF14602">
    <property type="entry name" value="Hexapep_2"/>
    <property type="match status" value="1"/>
</dbReference>
<proteinExistence type="predicted"/>
<dbReference type="InterPro" id="IPR050484">
    <property type="entry name" value="Transf_Hexapept/Carb_Anhydrase"/>
</dbReference>
<dbReference type="InterPro" id="IPR047324">
    <property type="entry name" value="LbH_gamma_CA-like"/>
</dbReference>
<sequence>MLLKYKKFIPKIEKNVFIAPGSYIAGNVNIGSKSNIWFNVVIRGDVEKIKIGSNTNIQDLTMVHCTTNGHGTQIGSNVTIGHNCVIHDCKIEDNSLIGMSSTVLDGALVKKSSMLAAGSLLTQGKIIETGELWAGKPAKFLRKLTNEEKKFIK</sequence>
<evidence type="ECO:0000313" key="1">
    <source>
        <dbReference type="EMBL" id="SVE41183.1"/>
    </source>
</evidence>
<dbReference type="InterPro" id="IPR001451">
    <property type="entry name" value="Hexapep"/>
</dbReference>
<dbReference type="Gene3D" id="2.160.10.10">
    <property type="entry name" value="Hexapeptide repeat proteins"/>
    <property type="match status" value="1"/>
</dbReference>
<dbReference type="InterPro" id="IPR011004">
    <property type="entry name" value="Trimer_LpxA-like_sf"/>
</dbReference>
<dbReference type="PANTHER" id="PTHR13061:SF29">
    <property type="entry name" value="GAMMA CARBONIC ANHYDRASE-LIKE 1, MITOCHONDRIAL-RELATED"/>
    <property type="match status" value="1"/>
</dbReference>
<reference evidence="1" key="1">
    <citation type="submission" date="2018-05" db="EMBL/GenBank/DDBJ databases">
        <authorList>
            <person name="Lanie J.A."/>
            <person name="Ng W.-L."/>
            <person name="Kazmierczak K.M."/>
            <person name="Andrzejewski T.M."/>
            <person name="Davidsen T.M."/>
            <person name="Wayne K.J."/>
            <person name="Tettelin H."/>
            <person name="Glass J.I."/>
            <person name="Rusch D."/>
            <person name="Podicherti R."/>
            <person name="Tsui H.-C.T."/>
            <person name="Winkler M.E."/>
        </authorList>
    </citation>
    <scope>NUCLEOTIDE SEQUENCE</scope>
</reference>
<dbReference type="PANTHER" id="PTHR13061">
    <property type="entry name" value="DYNACTIN SUBUNIT P25"/>
    <property type="match status" value="1"/>
</dbReference>
<feature type="non-terminal residue" evidence="1">
    <location>
        <position position="153"/>
    </location>
</feature>
<name>A0A383DA31_9ZZZZ</name>
<accession>A0A383DA31</accession>
<dbReference type="SUPFAM" id="SSF51161">
    <property type="entry name" value="Trimeric LpxA-like enzymes"/>
    <property type="match status" value="1"/>
</dbReference>
<dbReference type="CDD" id="cd04645">
    <property type="entry name" value="LbH_gamma_CA_like"/>
    <property type="match status" value="1"/>
</dbReference>
<evidence type="ECO:0008006" key="2">
    <source>
        <dbReference type="Google" id="ProtNLM"/>
    </source>
</evidence>
<dbReference type="Pfam" id="PF00132">
    <property type="entry name" value="Hexapep"/>
    <property type="match status" value="1"/>
</dbReference>
<dbReference type="EMBL" id="UINC01215486">
    <property type="protein sequence ID" value="SVE41183.1"/>
    <property type="molecule type" value="Genomic_DNA"/>
</dbReference>